<protein>
    <recommendedName>
        <fullName evidence="2">4Fe4S-binding SPASM domain-containing protein</fullName>
    </recommendedName>
</protein>
<dbReference type="CDD" id="cd21109">
    <property type="entry name" value="SPASM"/>
    <property type="match status" value="1"/>
</dbReference>
<evidence type="ECO:0000256" key="1">
    <source>
        <dbReference type="SAM" id="MobiDB-lite"/>
    </source>
</evidence>
<organism evidence="3 4">
    <name type="scientific">Blastopirellula marina</name>
    <dbReference type="NCBI Taxonomy" id="124"/>
    <lineage>
        <taxon>Bacteria</taxon>
        <taxon>Pseudomonadati</taxon>
        <taxon>Planctomycetota</taxon>
        <taxon>Planctomycetia</taxon>
        <taxon>Pirellulales</taxon>
        <taxon>Pirellulaceae</taxon>
        <taxon>Blastopirellula</taxon>
    </lineage>
</organism>
<evidence type="ECO:0000313" key="4">
    <source>
        <dbReference type="Proteomes" id="UP000237819"/>
    </source>
</evidence>
<evidence type="ECO:0000259" key="2">
    <source>
        <dbReference type="Pfam" id="PF13186"/>
    </source>
</evidence>
<evidence type="ECO:0000313" key="3">
    <source>
        <dbReference type="EMBL" id="PQO44812.1"/>
    </source>
</evidence>
<accession>A0A2S8GK53</accession>
<dbReference type="AlphaFoldDB" id="A0A2S8GK53"/>
<proteinExistence type="predicted"/>
<dbReference type="RefSeq" id="WP_105336654.1">
    <property type="nucleotide sequence ID" value="NZ_PUHZ01000017.1"/>
</dbReference>
<gene>
    <name evidence="3" type="ORF">C5Y93_17095</name>
</gene>
<dbReference type="Pfam" id="PF13186">
    <property type="entry name" value="SPASM"/>
    <property type="match status" value="1"/>
</dbReference>
<dbReference type="InterPro" id="IPR013785">
    <property type="entry name" value="Aldolase_TIM"/>
</dbReference>
<reference evidence="3 4" key="1">
    <citation type="submission" date="2018-02" db="EMBL/GenBank/DDBJ databases">
        <title>Comparative genomes isolates from brazilian mangrove.</title>
        <authorList>
            <person name="Araujo J.E."/>
            <person name="Taketani R.G."/>
            <person name="Silva M.C.P."/>
            <person name="Loureco M.V."/>
            <person name="Andreote F.D."/>
        </authorList>
    </citation>
    <scope>NUCLEOTIDE SEQUENCE [LARGE SCALE GENOMIC DNA]</scope>
    <source>
        <strain evidence="3 4">Nap-Phe MGV</strain>
    </source>
</reference>
<dbReference type="EMBL" id="PUHZ01000017">
    <property type="protein sequence ID" value="PQO44812.1"/>
    <property type="molecule type" value="Genomic_DNA"/>
</dbReference>
<name>A0A2S8GK53_9BACT</name>
<feature type="region of interest" description="Disordered" evidence="1">
    <location>
        <begin position="295"/>
        <end position="321"/>
    </location>
</feature>
<feature type="domain" description="4Fe4S-binding SPASM" evidence="2">
    <location>
        <begin position="200"/>
        <end position="261"/>
    </location>
</feature>
<comment type="caution">
    <text evidence="3">The sequence shown here is derived from an EMBL/GenBank/DDBJ whole genome shotgun (WGS) entry which is preliminary data.</text>
</comment>
<dbReference type="Proteomes" id="UP000237819">
    <property type="component" value="Unassembled WGS sequence"/>
</dbReference>
<dbReference type="Gene3D" id="3.20.20.70">
    <property type="entry name" value="Aldolase class I"/>
    <property type="match status" value="1"/>
</dbReference>
<dbReference type="OrthoDB" id="256506at2"/>
<dbReference type="InterPro" id="IPR023885">
    <property type="entry name" value="4Fe4S-binding_SPASM_dom"/>
</dbReference>
<sequence>MSMARLKYDPWMLALHLVDGSASRRMTLSLEQLSEILTETRRVPTIHTVQVRGIEADPGELPDLVERARMIALAGFPQRILYTTGEGMRRQEAEEVLRAFTHVEFSLPSKLAILEAPLSEAAARQVEDWLRGIEYYARVKQAWQLSAELVVRVPARTIAGTLCERLDGLVGRAVFRVQRAGSASAFSLAQQQAGYGMKLCEEPYRVLTFNTNGQMTGCSGTHKPRVQFGSLREQTLTQLWEGEPIEAWRATRAQNQCQGCPGMGTTVRRPSLISIYDAVGEQRFHEYPQRQLQRAAEEAEGKAPTPRSPFREIFCKPRQAS</sequence>